<proteinExistence type="predicted"/>
<gene>
    <name evidence="2" type="ORF">M440DRAFT_285245</name>
</gene>
<organism evidence="2 3">
    <name type="scientific">Trichoderma longibrachiatum ATCC 18648</name>
    <dbReference type="NCBI Taxonomy" id="983965"/>
    <lineage>
        <taxon>Eukaryota</taxon>
        <taxon>Fungi</taxon>
        <taxon>Dikarya</taxon>
        <taxon>Ascomycota</taxon>
        <taxon>Pezizomycotina</taxon>
        <taxon>Sordariomycetes</taxon>
        <taxon>Hypocreomycetidae</taxon>
        <taxon>Hypocreales</taxon>
        <taxon>Hypocreaceae</taxon>
        <taxon>Trichoderma</taxon>
    </lineage>
</organism>
<dbReference type="AlphaFoldDB" id="A0A2T4C7P9"/>
<dbReference type="EMBL" id="KZ679130">
    <property type="protein sequence ID" value="PTB77591.1"/>
    <property type="molecule type" value="Genomic_DNA"/>
</dbReference>
<accession>A0A2T4C7P9</accession>
<evidence type="ECO:0000256" key="1">
    <source>
        <dbReference type="SAM" id="MobiDB-lite"/>
    </source>
</evidence>
<evidence type="ECO:0000313" key="2">
    <source>
        <dbReference type="EMBL" id="PTB77591.1"/>
    </source>
</evidence>
<sequence length="153" mass="16239">MQRTGACLTRPNTTIGGLRLQINTEQSTLLLVFARAGLSGRQCLTHPRASTRGLTFVSGSSTTANSFAKPGNISRPDRGGLSPHPGQERSVSSSPWAKESPPIIALVLAVENGEKAIKSHVLGAKVSILARRGREWELQACCLATGGPWRCPP</sequence>
<feature type="region of interest" description="Disordered" evidence="1">
    <location>
        <begin position="54"/>
        <end position="98"/>
    </location>
</feature>
<keyword evidence="3" id="KW-1185">Reference proteome</keyword>
<protein>
    <submittedName>
        <fullName evidence="2">Uncharacterized protein</fullName>
    </submittedName>
</protein>
<reference evidence="2 3" key="1">
    <citation type="submission" date="2016-07" db="EMBL/GenBank/DDBJ databases">
        <title>Multiple horizontal gene transfer events from other fungi enriched the ability of initially mycotrophic Trichoderma (Ascomycota) to feed on dead plant biomass.</title>
        <authorList>
            <consortium name="DOE Joint Genome Institute"/>
            <person name="Aerts A."/>
            <person name="Atanasova L."/>
            <person name="Chenthamara K."/>
            <person name="Zhang J."/>
            <person name="Grujic M."/>
            <person name="Henrissat B."/>
            <person name="Kuo A."/>
            <person name="Salamov A."/>
            <person name="Lipzen A."/>
            <person name="Labutti K."/>
            <person name="Barry K."/>
            <person name="Miao Y."/>
            <person name="Rahimi M.J."/>
            <person name="Shen Q."/>
            <person name="Grigoriev I.V."/>
            <person name="Kubicek C.P."/>
            <person name="Druzhinina I.S."/>
        </authorList>
    </citation>
    <scope>NUCLEOTIDE SEQUENCE [LARGE SCALE GENOMIC DNA]</scope>
    <source>
        <strain evidence="2 3">ATCC 18648</strain>
    </source>
</reference>
<evidence type="ECO:0000313" key="3">
    <source>
        <dbReference type="Proteomes" id="UP000240760"/>
    </source>
</evidence>
<name>A0A2T4C7P9_TRILO</name>
<feature type="compositionally biased region" description="Polar residues" evidence="1">
    <location>
        <begin position="57"/>
        <end position="66"/>
    </location>
</feature>
<dbReference type="Proteomes" id="UP000240760">
    <property type="component" value="Unassembled WGS sequence"/>
</dbReference>